<evidence type="ECO:0000256" key="2">
    <source>
        <dbReference type="ARBA" id="ARBA00012951"/>
    </source>
</evidence>
<evidence type="ECO:0000256" key="4">
    <source>
        <dbReference type="ARBA" id="ARBA00022448"/>
    </source>
</evidence>
<evidence type="ECO:0000256" key="6">
    <source>
        <dbReference type="ARBA" id="ARBA00022617"/>
    </source>
</evidence>
<evidence type="ECO:0000256" key="3">
    <source>
        <dbReference type="ARBA" id="ARBA00017819"/>
    </source>
</evidence>
<evidence type="ECO:0000256" key="1">
    <source>
        <dbReference type="ARBA" id="ARBA00004651"/>
    </source>
</evidence>
<evidence type="ECO:0000313" key="21">
    <source>
        <dbReference type="EMBL" id="SDU65594.1"/>
    </source>
</evidence>
<keyword evidence="5 17" id="KW-1003">Cell membrane</keyword>
<dbReference type="GO" id="GO:0020037">
    <property type="term" value="F:heme binding"/>
    <property type="evidence" value="ECO:0007669"/>
    <property type="project" value="UniProtKB-UniRule"/>
</dbReference>
<feature type="transmembrane region" description="Helical" evidence="17">
    <location>
        <begin position="259"/>
        <end position="278"/>
    </location>
</feature>
<comment type="caution">
    <text evidence="17">Lacks conserved residue(s) required for the propagation of feature annotation.</text>
</comment>
<keyword evidence="8 17" id="KW-0812">Transmembrane</keyword>
<dbReference type="GO" id="GO:0008121">
    <property type="term" value="F:quinol-cytochrome-c reductase activity"/>
    <property type="evidence" value="ECO:0007669"/>
    <property type="project" value="UniProtKB-UniRule"/>
</dbReference>
<feature type="binding site" description="covalent" evidence="18">
    <location>
        <position position="73"/>
    </location>
    <ligand>
        <name>heme c</name>
        <dbReference type="ChEBI" id="CHEBI:61717"/>
        <label>1</label>
    </ligand>
</feature>
<name>A0A1H2KA67_9ACTN</name>
<keyword evidence="4 17" id="KW-0813">Transport</keyword>
<evidence type="ECO:0000256" key="10">
    <source>
        <dbReference type="ARBA" id="ARBA00022737"/>
    </source>
</evidence>
<dbReference type="EC" id="7.1.1.8" evidence="2 17"/>
<keyword evidence="15 17" id="KW-0472">Membrane</keyword>
<dbReference type="SUPFAM" id="SSF46626">
    <property type="entry name" value="Cytochrome c"/>
    <property type="match status" value="2"/>
</dbReference>
<dbReference type="EMBL" id="LT629791">
    <property type="protein sequence ID" value="SDU65594.1"/>
    <property type="molecule type" value="Genomic_DNA"/>
</dbReference>
<keyword evidence="9 17" id="KW-0479">Metal-binding</keyword>
<comment type="subunit">
    <text evidence="17">The cytochrome bc1 complex is composed of a cytochrome b (QcrB), the Rieske iron-sulfur protein (QcrA) and a diheme cytochrome c (QcrC) subunit.</text>
</comment>
<dbReference type="Gene3D" id="1.10.760.10">
    <property type="entry name" value="Cytochrome c-like domain"/>
    <property type="match status" value="2"/>
</dbReference>
<dbReference type="AlphaFoldDB" id="A0A1H2KA67"/>
<accession>A0A1H2KA67</accession>
<dbReference type="PANTHER" id="PTHR33751">
    <property type="entry name" value="CBB3-TYPE CYTOCHROME C OXIDASE SUBUNIT FIXP"/>
    <property type="match status" value="1"/>
</dbReference>
<keyword evidence="22" id="KW-1185">Reference proteome</keyword>
<protein>
    <recommendedName>
        <fullName evidence="3 17">Cytochrome bc1 complex cytochrome c subunit</fullName>
        <ecNumber evidence="2 17">7.1.1.8</ecNumber>
    </recommendedName>
</protein>
<keyword evidence="10" id="KW-0677">Repeat</keyword>
<evidence type="ECO:0000256" key="12">
    <source>
        <dbReference type="ARBA" id="ARBA00022982"/>
    </source>
</evidence>
<feature type="domain" description="Cytochrome c" evidence="20">
    <location>
        <begin position="60"/>
        <end position="145"/>
    </location>
</feature>
<keyword evidence="7 17" id="KW-0679">Respiratory chain</keyword>
<gene>
    <name evidence="21" type="ORF">SAMN04488563_3602</name>
</gene>
<dbReference type="PIRSF" id="PIRSF000007">
    <property type="entry name" value="Ubiq_cycred_cyc"/>
    <property type="match status" value="1"/>
</dbReference>
<reference evidence="22" key="1">
    <citation type="submission" date="2016-10" db="EMBL/GenBank/DDBJ databases">
        <authorList>
            <person name="Varghese N."/>
            <person name="Submissions S."/>
        </authorList>
    </citation>
    <scope>NUCLEOTIDE SEQUENCE [LARGE SCALE GENOMIC DNA]</scope>
    <source>
        <strain evidence="22">DSM 45079</strain>
    </source>
</reference>
<dbReference type="InterPro" id="IPR050597">
    <property type="entry name" value="Cytochrome_c_Oxidase_Subunit"/>
</dbReference>
<feature type="binding site" description="covalent" evidence="18">
    <location>
        <position position="174"/>
    </location>
    <ligand>
        <name>heme c</name>
        <dbReference type="ChEBI" id="CHEBI:61717"/>
        <label>2</label>
    </ligand>
</feature>
<keyword evidence="13 17" id="KW-1133">Transmembrane helix</keyword>
<evidence type="ECO:0000256" key="18">
    <source>
        <dbReference type="PIRSR" id="PIRSR000007-50"/>
    </source>
</evidence>
<feature type="binding site" description="covalent" evidence="18">
    <location>
        <position position="76"/>
    </location>
    <ligand>
        <name>heme c</name>
        <dbReference type="ChEBI" id="CHEBI:61717"/>
        <label>1</label>
    </ligand>
</feature>
<comment type="catalytic activity">
    <reaction evidence="16 17">
        <text>a quinol + 2 Fe(III)-[cytochrome c](out) = a quinone + 2 Fe(II)-[cytochrome c](out) + 2 H(+)(out)</text>
        <dbReference type="Rhea" id="RHEA:11484"/>
        <dbReference type="Rhea" id="RHEA-COMP:10350"/>
        <dbReference type="Rhea" id="RHEA-COMP:14399"/>
        <dbReference type="ChEBI" id="CHEBI:15378"/>
        <dbReference type="ChEBI" id="CHEBI:24646"/>
        <dbReference type="ChEBI" id="CHEBI:29033"/>
        <dbReference type="ChEBI" id="CHEBI:29034"/>
        <dbReference type="ChEBI" id="CHEBI:132124"/>
        <dbReference type="EC" id="7.1.1.8"/>
    </reaction>
</comment>
<evidence type="ECO:0000256" key="13">
    <source>
        <dbReference type="ARBA" id="ARBA00022989"/>
    </source>
</evidence>
<keyword evidence="11 17" id="KW-1278">Translocase</keyword>
<evidence type="ECO:0000256" key="8">
    <source>
        <dbReference type="ARBA" id="ARBA00022692"/>
    </source>
</evidence>
<dbReference type="RefSeq" id="WP_231948546.1">
    <property type="nucleotide sequence ID" value="NZ_LBMC01000023.1"/>
</dbReference>
<keyword evidence="6 17" id="KW-0349">Heme</keyword>
<dbReference type="PANTHER" id="PTHR33751:SF13">
    <property type="entry name" value="CYTOCHROME BC1 COMPLEX CYTOCHROME C SUBUNIT"/>
    <property type="match status" value="1"/>
</dbReference>
<dbReference type="Pfam" id="PF13442">
    <property type="entry name" value="Cytochrome_CBB3"/>
    <property type="match status" value="1"/>
</dbReference>
<dbReference type="PROSITE" id="PS51007">
    <property type="entry name" value="CYTC"/>
    <property type="match status" value="2"/>
</dbReference>
<dbReference type="GO" id="GO:0005886">
    <property type="term" value="C:plasma membrane"/>
    <property type="evidence" value="ECO:0007669"/>
    <property type="project" value="UniProtKB-SubCell"/>
</dbReference>
<dbReference type="Proteomes" id="UP000182977">
    <property type="component" value="Chromosome I"/>
</dbReference>
<feature type="domain" description="Cytochrome c" evidence="20">
    <location>
        <begin position="161"/>
        <end position="239"/>
    </location>
</feature>
<sequence>MPRSLPGRPRGSRIGGLLSTRRRHPLAALAVLVAVLFTAGGAYAALAPTTAQNVQAASSTQIEEGRQLFAIGCSSCHGLNAEGQVNDNGDVLGPSLIGVGAASVDFQVGTGRMPLAAPAAQAERKPVSYTQDQIDALAEYVASLAPGPGLPDDEWLDTSQGDVGRGGELFRTNCSQCHNTTGQGGALTMGQFAPNLTGVEPRHVYEAMLTGPQAMPVFSDGTVTPEDKRDIITFLESVQNEPDPGGLAIGRAGPVAEGLWAWLVGIGLLIGMATWIVTRSSKA</sequence>
<keyword evidence="12 17" id="KW-0249">Electron transport</keyword>
<evidence type="ECO:0000256" key="15">
    <source>
        <dbReference type="ARBA" id="ARBA00023136"/>
    </source>
</evidence>
<evidence type="ECO:0000256" key="17">
    <source>
        <dbReference type="PIRNR" id="PIRNR000007"/>
    </source>
</evidence>
<evidence type="ECO:0000256" key="16">
    <source>
        <dbReference type="ARBA" id="ARBA00029351"/>
    </source>
</evidence>
<organism evidence="21 22">
    <name type="scientific">Jiangella alkaliphila</name>
    <dbReference type="NCBI Taxonomy" id="419479"/>
    <lineage>
        <taxon>Bacteria</taxon>
        <taxon>Bacillati</taxon>
        <taxon>Actinomycetota</taxon>
        <taxon>Actinomycetes</taxon>
        <taxon>Jiangellales</taxon>
        <taxon>Jiangellaceae</taxon>
        <taxon>Jiangella</taxon>
    </lineage>
</organism>
<evidence type="ECO:0000256" key="9">
    <source>
        <dbReference type="ARBA" id="ARBA00022723"/>
    </source>
</evidence>
<evidence type="ECO:0000259" key="20">
    <source>
        <dbReference type="PROSITE" id="PS51007"/>
    </source>
</evidence>
<evidence type="ECO:0000313" key="22">
    <source>
        <dbReference type="Proteomes" id="UP000182977"/>
    </source>
</evidence>
<comment type="subcellular location">
    <subcellularLocation>
        <location evidence="1 17">Cell membrane</location>
        <topology evidence="1 17">Multi-pass membrane protein</topology>
    </subcellularLocation>
</comment>
<feature type="binding site" description="covalent" evidence="18">
    <location>
        <position position="177"/>
    </location>
    <ligand>
        <name>heme c</name>
        <dbReference type="ChEBI" id="CHEBI:61717"/>
        <label>2</label>
    </ligand>
</feature>
<evidence type="ECO:0000256" key="5">
    <source>
        <dbReference type="ARBA" id="ARBA00022475"/>
    </source>
</evidence>
<evidence type="ECO:0000256" key="14">
    <source>
        <dbReference type="ARBA" id="ARBA00023004"/>
    </source>
</evidence>
<dbReference type="InterPro" id="IPR036909">
    <property type="entry name" value="Cyt_c-like_dom_sf"/>
</dbReference>
<evidence type="ECO:0000256" key="19">
    <source>
        <dbReference type="PIRSR" id="PIRSR000007-51"/>
    </source>
</evidence>
<feature type="binding site" description="axial binding residue" evidence="19">
    <location>
        <position position="77"/>
    </location>
    <ligand>
        <name>heme c</name>
        <dbReference type="ChEBI" id="CHEBI:61717"/>
        <label>1</label>
    </ligand>
    <ligandPart>
        <name>Fe</name>
        <dbReference type="ChEBI" id="CHEBI:18248"/>
    </ligandPart>
</feature>
<dbReference type="STRING" id="419479.SAMN04488563_3602"/>
<proteinExistence type="predicted"/>
<keyword evidence="14 17" id="KW-0408">Iron</keyword>
<dbReference type="InterPro" id="IPR009152">
    <property type="entry name" value="bc1_cytC-su"/>
</dbReference>
<dbReference type="Pfam" id="PF00034">
    <property type="entry name" value="Cytochrom_C"/>
    <property type="match status" value="1"/>
</dbReference>
<comment type="PTM">
    <text evidence="18">Binds 2 heme c groups covalently per subunit.</text>
</comment>
<evidence type="ECO:0000256" key="11">
    <source>
        <dbReference type="ARBA" id="ARBA00022967"/>
    </source>
</evidence>
<feature type="binding site" description="axial binding residue" evidence="19">
    <location>
        <position position="178"/>
    </location>
    <ligand>
        <name>heme c</name>
        <dbReference type="ChEBI" id="CHEBI:61717"/>
        <label>2</label>
    </ligand>
    <ligandPart>
        <name>Fe</name>
        <dbReference type="ChEBI" id="CHEBI:18248"/>
    </ligandPart>
</feature>
<evidence type="ECO:0000256" key="7">
    <source>
        <dbReference type="ARBA" id="ARBA00022660"/>
    </source>
</evidence>
<dbReference type="InterPro" id="IPR009056">
    <property type="entry name" value="Cyt_c-like_dom"/>
</dbReference>
<dbReference type="GO" id="GO:0005506">
    <property type="term" value="F:iron ion binding"/>
    <property type="evidence" value="ECO:0007669"/>
    <property type="project" value="UniProtKB-UniRule"/>
</dbReference>